<feature type="domain" description="M23ase beta-sheet core" evidence="2">
    <location>
        <begin position="123"/>
        <end position="221"/>
    </location>
</feature>
<dbReference type="Pfam" id="PF01551">
    <property type="entry name" value="Peptidase_M23"/>
    <property type="match status" value="1"/>
</dbReference>
<gene>
    <name evidence="3" type="ORF">VN21_06000</name>
</gene>
<keyword evidence="4" id="KW-1185">Reference proteome</keyword>
<protein>
    <submittedName>
        <fullName evidence="3">Peptidase M23</fullName>
    </submittedName>
</protein>
<keyword evidence="1" id="KW-0472">Membrane</keyword>
<comment type="caution">
    <text evidence="3">The sequence shown here is derived from an EMBL/GenBank/DDBJ whole genome shotgun (WGS) entry which is preliminary data.</text>
</comment>
<evidence type="ECO:0000313" key="4">
    <source>
        <dbReference type="Proteomes" id="UP000034407"/>
    </source>
</evidence>
<dbReference type="AlphaFoldDB" id="A0A0M3DI17"/>
<dbReference type="PANTHER" id="PTHR21666:SF270">
    <property type="entry name" value="MUREIN HYDROLASE ACTIVATOR ENVC"/>
    <property type="match status" value="1"/>
</dbReference>
<dbReference type="InterPro" id="IPR011055">
    <property type="entry name" value="Dup_hybrid_motif"/>
</dbReference>
<dbReference type="InterPro" id="IPR016047">
    <property type="entry name" value="M23ase_b-sheet_dom"/>
</dbReference>
<feature type="transmembrane region" description="Helical" evidence="1">
    <location>
        <begin position="12"/>
        <end position="30"/>
    </location>
</feature>
<name>A0A0M3DI17_9FIRM</name>
<keyword evidence="1" id="KW-1133">Transmembrane helix</keyword>
<dbReference type="OrthoDB" id="9801106at2"/>
<accession>A0A0M3DI17</accession>
<reference evidence="3 4" key="1">
    <citation type="submission" date="2015-04" db="EMBL/GenBank/DDBJ databases">
        <title>Microcin producing Clostridium sp. JC272T.</title>
        <authorList>
            <person name="Jyothsna T."/>
            <person name="Sasikala C."/>
            <person name="Ramana C."/>
        </authorList>
    </citation>
    <scope>NUCLEOTIDE SEQUENCE [LARGE SCALE GENOMIC DNA]</scope>
    <source>
        <strain evidence="3 4">JC272</strain>
    </source>
</reference>
<proteinExistence type="predicted"/>
<evidence type="ECO:0000313" key="3">
    <source>
        <dbReference type="EMBL" id="KKY01958.1"/>
    </source>
</evidence>
<evidence type="ECO:0000256" key="1">
    <source>
        <dbReference type="SAM" id="Phobius"/>
    </source>
</evidence>
<evidence type="ECO:0000259" key="2">
    <source>
        <dbReference type="Pfam" id="PF01551"/>
    </source>
</evidence>
<dbReference type="InterPro" id="IPR050570">
    <property type="entry name" value="Cell_wall_metabolism_enzyme"/>
</dbReference>
<dbReference type="SUPFAM" id="SSF51261">
    <property type="entry name" value="Duplicated hybrid motif"/>
    <property type="match status" value="1"/>
</dbReference>
<dbReference type="GO" id="GO:0004222">
    <property type="term" value="F:metalloendopeptidase activity"/>
    <property type="evidence" value="ECO:0007669"/>
    <property type="project" value="TreeGrafter"/>
</dbReference>
<dbReference type="Gene3D" id="2.70.70.10">
    <property type="entry name" value="Glucose Permease (Domain IIA)"/>
    <property type="match status" value="1"/>
</dbReference>
<keyword evidence="1" id="KW-0812">Transmembrane</keyword>
<dbReference type="PATRIC" id="fig|1629550.3.peg.651"/>
<dbReference type="PANTHER" id="PTHR21666">
    <property type="entry name" value="PEPTIDASE-RELATED"/>
    <property type="match status" value="1"/>
</dbReference>
<dbReference type="RefSeq" id="WP_046822483.1">
    <property type="nucleotide sequence ID" value="NZ_JBCLWQ010000002.1"/>
</dbReference>
<dbReference type="Proteomes" id="UP000034407">
    <property type="component" value="Unassembled WGS sequence"/>
</dbReference>
<sequence length="226" mass="25041">MKKKKLLEKDGFYLALFVCVCLVAIGGIWFTKNSVDDLASKNGFLDNQNKVAKGDEEGEIHLIEKDDKTVPTATNSKENLDKVKEKEVVKKEESKINYLGEKVTREYSEKEPSYSSTLDVWEIHKALDVQAKKGSKVKSIINGKVTDVFKDDQHGISVKVESKDKLAVVYSNLDDKVSVKKGQEVKDGDVIGKVGNTTSVESLEGAHVHVTATKDGKDIDPMKLIK</sequence>
<dbReference type="EMBL" id="LBBT01000137">
    <property type="protein sequence ID" value="KKY01958.1"/>
    <property type="molecule type" value="Genomic_DNA"/>
</dbReference>
<organism evidence="3 4">
    <name type="scientific">Paraclostridium benzoelyticum</name>
    <dbReference type="NCBI Taxonomy" id="1629550"/>
    <lineage>
        <taxon>Bacteria</taxon>
        <taxon>Bacillati</taxon>
        <taxon>Bacillota</taxon>
        <taxon>Clostridia</taxon>
        <taxon>Peptostreptococcales</taxon>
        <taxon>Peptostreptococcaceae</taxon>
        <taxon>Paraclostridium</taxon>
    </lineage>
</organism>
<dbReference type="CDD" id="cd12797">
    <property type="entry name" value="M23_peptidase"/>
    <property type="match status" value="1"/>
</dbReference>